<gene>
    <name evidence="2" type="ordered locus">PTH_2485</name>
</gene>
<dbReference type="STRING" id="370438.PTH_2485"/>
<sequence length="84" mass="9641">MFGLMNLVFTAFVKFYAWLATKGWPFGAGVLTGAILTEFFYVSYPVALVISGIVTLVCLWVRYEKRHPEKAKALKERYFPRKEG</sequence>
<evidence type="ECO:0000313" key="2">
    <source>
        <dbReference type="EMBL" id="BAF60666.1"/>
    </source>
</evidence>
<accession>A5CZD5</accession>
<evidence type="ECO:0000313" key="3">
    <source>
        <dbReference type="Proteomes" id="UP000006556"/>
    </source>
</evidence>
<name>A5CZD5_PELTS</name>
<keyword evidence="1" id="KW-1133">Transmembrane helix</keyword>
<reference evidence="3" key="1">
    <citation type="journal article" date="2008" name="Genome Res.">
        <title>The genome of Pelotomaculum thermopropionicum reveals niche-associated evolution in anaerobic microbiota.</title>
        <authorList>
            <person name="Kosaka T."/>
            <person name="Kato S."/>
            <person name="Shimoyama T."/>
            <person name="Ishii S."/>
            <person name="Abe T."/>
            <person name="Watanabe K."/>
        </authorList>
    </citation>
    <scope>NUCLEOTIDE SEQUENCE [LARGE SCALE GENOMIC DNA]</scope>
    <source>
        <strain evidence="3">DSM 13744 / JCM 10971 / SI</strain>
    </source>
</reference>
<dbReference type="Proteomes" id="UP000006556">
    <property type="component" value="Chromosome"/>
</dbReference>
<keyword evidence="1" id="KW-0812">Transmembrane</keyword>
<organism evidence="2 3">
    <name type="scientific">Pelotomaculum thermopropionicum (strain DSM 13744 / JCM 10971 / SI)</name>
    <dbReference type="NCBI Taxonomy" id="370438"/>
    <lineage>
        <taxon>Bacteria</taxon>
        <taxon>Bacillati</taxon>
        <taxon>Bacillota</taxon>
        <taxon>Clostridia</taxon>
        <taxon>Eubacteriales</taxon>
        <taxon>Desulfotomaculaceae</taxon>
        <taxon>Pelotomaculum</taxon>
    </lineage>
</organism>
<evidence type="ECO:0000256" key="1">
    <source>
        <dbReference type="SAM" id="Phobius"/>
    </source>
</evidence>
<dbReference type="KEGG" id="pth:PTH_2485"/>
<proteinExistence type="predicted"/>
<keyword evidence="1" id="KW-0472">Membrane</keyword>
<dbReference type="AlphaFoldDB" id="A5CZD5"/>
<dbReference type="HOGENOM" id="CLU_2524585_0_0_9"/>
<keyword evidence="3" id="KW-1185">Reference proteome</keyword>
<protein>
    <submittedName>
        <fullName evidence="2">Hypothetical membrane protein</fullName>
    </submittedName>
</protein>
<feature type="transmembrane region" description="Helical" evidence="1">
    <location>
        <begin position="39"/>
        <end position="61"/>
    </location>
</feature>
<dbReference type="EMBL" id="AP009389">
    <property type="protein sequence ID" value="BAF60666.1"/>
    <property type="molecule type" value="Genomic_DNA"/>
</dbReference>